<comment type="similarity">
    <text evidence="1 3">Belongs to the short-chain dehydrogenases/reductases (SDR) family.</text>
</comment>
<dbReference type="PROSITE" id="PS00061">
    <property type="entry name" value="ADH_SHORT"/>
    <property type="match status" value="1"/>
</dbReference>
<dbReference type="PRINTS" id="PR00080">
    <property type="entry name" value="SDRFAMILY"/>
</dbReference>
<evidence type="ECO:0000313" key="4">
    <source>
        <dbReference type="EMBL" id="QFU75440.1"/>
    </source>
</evidence>
<dbReference type="InterPro" id="IPR002347">
    <property type="entry name" value="SDR_fam"/>
</dbReference>
<dbReference type="Gene3D" id="3.40.50.720">
    <property type="entry name" value="NAD(P)-binding Rossmann-like Domain"/>
    <property type="match status" value="1"/>
</dbReference>
<protein>
    <submittedName>
        <fullName evidence="4">SDR family NAD(P)-dependent oxidoreductase</fullName>
    </submittedName>
</protein>
<dbReference type="RefSeq" id="WP_152661547.1">
    <property type="nucleotide sequence ID" value="NZ_CP036422.1"/>
</dbReference>
<name>A0A5P9NHZ9_9GAMM</name>
<reference evidence="4 5" key="1">
    <citation type="submission" date="2019-02" db="EMBL/GenBank/DDBJ databases">
        <authorList>
            <person name="Li S.-H."/>
        </authorList>
    </citation>
    <scope>NUCLEOTIDE SEQUENCE [LARGE SCALE GENOMIC DNA]</scope>
    <source>
        <strain evidence="4 5">IMCC14385</strain>
    </source>
</reference>
<dbReference type="OrthoDB" id="109589at2"/>
<dbReference type="InterPro" id="IPR036291">
    <property type="entry name" value="NAD(P)-bd_dom_sf"/>
</dbReference>
<dbReference type="PANTHER" id="PTHR24320:SF148">
    <property type="entry name" value="NAD(P)-BINDING ROSSMANN-FOLD SUPERFAMILY PROTEIN"/>
    <property type="match status" value="1"/>
</dbReference>
<dbReference type="EMBL" id="CP036422">
    <property type="protein sequence ID" value="QFU75440.1"/>
    <property type="molecule type" value="Genomic_DNA"/>
</dbReference>
<evidence type="ECO:0000256" key="3">
    <source>
        <dbReference type="RuleBase" id="RU000363"/>
    </source>
</evidence>
<dbReference type="InterPro" id="IPR020904">
    <property type="entry name" value="Sc_DH/Rdtase_CS"/>
</dbReference>
<sequence>MQKKILITGATDGIGLETAKMLASKGHQILIHGRNPVKLAQAAEAVSQLSDLPVPSYLADLSDLAQVEALASEVASDHQTLDVLLNNAGIFRTPEPVLPSGMDVRFVVNTLAPLLLARRLMPLLGQDGRIVNLSSAAQAPVDLNALQGKVQISDHFNAYAQSKLALTMWSRKMGLKDGPVIVSVNPGSMLASKMVKEGFGVAGNDLSIGASILSRACLDEEFAAASGQYFDNDAGKFASPHADALNDATVEQVCGVIDSLLPA</sequence>
<dbReference type="SUPFAM" id="SSF51735">
    <property type="entry name" value="NAD(P)-binding Rossmann-fold domains"/>
    <property type="match status" value="1"/>
</dbReference>
<proteinExistence type="inferred from homology"/>
<dbReference type="PANTHER" id="PTHR24320">
    <property type="entry name" value="RETINOL DEHYDROGENASE"/>
    <property type="match status" value="1"/>
</dbReference>
<gene>
    <name evidence="4" type="ORF">EY643_07105</name>
</gene>
<keyword evidence="2" id="KW-0560">Oxidoreductase</keyword>
<evidence type="ECO:0000256" key="1">
    <source>
        <dbReference type="ARBA" id="ARBA00006484"/>
    </source>
</evidence>
<accession>A0A5P9NHZ9</accession>
<dbReference type="Proteomes" id="UP000326287">
    <property type="component" value="Chromosome"/>
</dbReference>
<dbReference type="Pfam" id="PF00106">
    <property type="entry name" value="adh_short"/>
    <property type="match status" value="1"/>
</dbReference>
<organism evidence="4 5">
    <name type="scientific">Halioglobus maricola</name>
    <dbReference type="NCBI Taxonomy" id="2601894"/>
    <lineage>
        <taxon>Bacteria</taxon>
        <taxon>Pseudomonadati</taxon>
        <taxon>Pseudomonadota</taxon>
        <taxon>Gammaproteobacteria</taxon>
        <taxon>Cellvibrionales</taxon>
        <taxon>Halieaceae</taxon>
        <taxon>Halioglobus</taxon>
    </lineage>
</organism>
<dbReference type="KEGG" id="halc:EY643_07105"/>
<dbReference type="AlphaFoldDB" id="A0A5P9NHZ9"/>
<keyword evidence="5" id="KW-1185">Reference proteome</keyword>
<dbReference type="PRINTS" id="PR00081">
    <property type="entry name" value="GDHRDH"/>
</dbReference>
<evidence type="ECO:0000313" key="5">
    <source>
        <dbReference type="Proteomes" id="UP000326287"/>
    </source>
</evidence>
<evidence type="ECO:0000256" key="2">
    <source>
        <dbReference type="ARBA" id="ARBA00023002"/>
    </source>
</evidence>
<dbReference type="GO" id="GO:0016491">
    <property type="term" value="F:oxidoreductase activity"/>
    <property type="evidence" value="ECO:0007669"/>
    <property type="project" value="UniProtKB-KW"/>
</dbReference>